<dbReference type="Pfam" id="PF07714">
    <property type="entry name" value="PK_Tyr_Ser-Thr"/>
    <property type="match status" value="1"/>
</dbReference>
<dbReference type="InterPro" id="IPR011009">
    <property type="entry name" value="Kinase-like_dom_sf"/>
</dbReference>
<gene>
    <name evidence="2" type="ORF">RDB_LOCUS62932</name>
</gene>
<evidence type="ECO:0000313" key="2">
    <source>
        <dbReference type="EMBL" id="CAE6447971.1"/>
    </source>
</evidence>
<name>A0A8H3B556_9AGAM</name>
<proteinExistence type="predicted"/>
<comment type="caution">
    <text evidence="2">The sequence shown here is derived from an EMBL/GenBank/DDBJ whole genome shotgun (WGS) entry which is preliminary data.</text>
</comment>
<dbReference type="SMART" id="SM00220">
    <property type="entry name" value="S_TKc"/>
    <property type="match status" value="1"/>
</dbReference>
<dbReference type="InterPro" id="IPR008271">
    <property type="entry name" value="Ser/Thr_kinase_AS"/>
</dbReference>
<organism evidence="2 3">
    <name type="scientific">Rhizoctonia solani</name>
    <dbReference type="NCBI Taxonomy" id="456999"/>
    <lineage>
        <taxon>Eukaryota</taxon>
        <taxon>Fungi</taxon>
        <taxon>Dikarya</taxon>
        <taxon>Basidiomycota</taxon>
        <taxon>Agaricomycotina</taxon>
        <taxon>Agaricomycetes</taxon>
        <taxon>Cantharellales</taxon>
        <taxon>Ceratobasidiaceae</taxon>
        <taxon>Rhizoctonia</taxon>
    </lineage>
</organism>
<dbReference type="GO" id="GO:0005524">
    <property type="term" value="F:ATP binding"/>
    <property type="evidence" value="ECO:0007669"/>
    <property type="project" value="InterPro"/>
</dbReference>
<accession>A0A8H3B556</accession>
<dbReference type="InterPro" id="IPR000719">
    <property type="entry name" value="Prot_kinase_dom"/>
</dbReference>
<dbReference type="GO" id="GO:0004674">
    <property type="term" value="F:protein serine/threonine kinase activity"/>
    <property type="evidence" value="ECO:0007669"/>
    <property type="project" value="TreeGrafter"/>
</dbReference>
<evidence type="ECO:0000313" key="3">
    <source>
        <dbReference type="Proteomes" id="UP000663888"/>
    </source>
</evidence>
<reference evidence="2" key="1">
    <citation type="submission" date="2021-01" db="EMBL/GenBank/DDBJ databases">
        <authorList>
            <person name="Kaushik A."/>
        </authorList>
    </citation>
    <scope>NUCLEOTIDE SEQUENCE</scope>
    <source>
        <strain evidence="2">AG4-R118</strain>
    </source>
</reference>
<dbReference type="Pfam" id="PF00069">
    <property type="entry name" value="Pkinase"/>
    <property type="match status" value="1"/>
</dbReference>
<feature type="domain" description="Protein kinase" evidence="1">
    <location>
        <begin position="376"/>
        <end position="545"/>
    </location>
</feature>
<protein>
    <recommendedName>
        <fullName evidence="1">Protein kinase domain-containing protein</fullName>
    </recommendedName>
</protein>
<dbReference type="Gene3D" id="1.10.510.10">
    <property type="entry name" value="Transferase(Phosphotransferase) domain 1"/>
    <property type="match status" value="2"/>
</dbReference>
<dbReference type="PROSITE" id="PS00108">
    <property type="entry name" value="PROTEIN_KINASE_ST"/>
    <property type="match status" value="1"/>
</dbReference>
<dbReference type="Proteomes" id="UP000663888">
    <property type="component" value="Unassembled WGS sequence"/>
</dbReference>
<dbReference type="SUPFAM" id="SSF56112">
    <property type="entry name" value="Protein kinase-like (PK-like)"/>
    <property type="match status" value="2"/>
</dbReference>
<feature type="domain" description="Protein kinase" evidence="1">
    <location>
        <begin position="31"/>
        <end position="318"/>
    </location>
</feature>
<dbReference type="PROSITE" id="PS50011">
    <property type="entry name" value="PROTEIN_KINASE_DOM"/>
    <property type="match status" value="2"/>
</dbReference>
<sequence>MGRPQHLPKVNGHTEYRYEIEPDSGQVIDFRKVQDITSRLDFGPVREGPHMTTARSTTFVTSTLDDGSLVAIETLLPGASSQRRRRMENSIAIWVECVHPNIPHLIGKTIIPGQGGLGVVYGWHEYQRLQCLSASQYLERCPTTLADRYQLSTRICEAVAYMHANNMIHGNICSAQILVTDDGVPQLMPSFEFTTMINKTENTKYGTIRWAAPELFGKTPNLTLANDIYALGMTILASYCSEIITNPDPYVDSCDHSQLFTWIAEGELRSRFTDTIPENDAGNTTWNLLSECLSPNPADRPSVFDVYDTLRMLDYQTLSKTPSQPQPTVSLTPTNFVDDRPEGMIVGPEITIQDLVSHFENHGQKNYTDPLGEVHIATTSPCSDTVLANVYKVNLSGQDYVAVKCVKHVNPHKMLKRAARELSCWSSHKHENILPVLGFAVVKNNLAMVAPWMSNGDVTQYVVRNPKCDRRKLCIQLARAISYLHKSGVIHGDIKGPNVLISDEEMIQVADFGVSIMEHKEIEFSVTSTGRGTERWQARQGLDKY</sequence>
<dbReference type="InterPro" id="IPR051681">
    <property type="entry name" value="Ser/Thr_Kinases-Pseudokinases"/>
</dbReference>
<dbReference type="PANTHER" id="PTHR44329">
    <property type="entry name" value="SERINE/THREONINE-PROTEIN KINASE TNNI3K-RELATED"/>
    <property type="match status" value="1"/>
</dbReference>
<dbReference type="InterPro" id="IPR001245">
    <property type="entry name" value="Ser-Thr/Tyr_kinase_cat_dom"/>
</dbReference>
<evidence type="ECO:0000259" key="1">
    <source>
        <dbReference type="PROSITE" id="PS50011"/>
    </source>
</evidence>
<dbReference type="EMBL" id="CAJMWX010001034">
    <property type="protein sequence ID" value="CAE6447971.1"/>
    <property type="molecule type" value="Genomic_DNA"/>
</dbReference>
<dbReference type="CDD" id="cd00180">
    <property type="entry name" value="PKc"/>
    <property type="match status" value="1"/>
</dbReference>
<dbReference type="AlphaFoldDB" id="A0A8H3B556"/>